<feature type="compositionally biased region" description="Polar residues" evidence="1">
    <location>
        <begin position="51"/>
        <end position="76"/>
    </location>
</feature>
<dbReference type="AlphaFoldDB" id="A0AAD7T6B9"/>
<sequence length="108" mass="11577">MVSSKPSKLRKPKRKGDFAPAAIEHRPTSQGDRSRPRDASHPLPHIATLDGTDTQTRNQNSRTAAEGSSSCVSQADGNERSALRGPAGLKSFSDPGNPSPIDYVRARL</sequence>
<proteinExistence type="predicted"/>
<evidence type="ECO:0000313" key="2">
    <source>
        <dbReference type="EMBL" id="KAJ8415254.1"/>
    </source>
</evidence>
<dbReference type="EMBL" id="JAINUG010000009">
    <property type="protein sequence ID" value="KAJ8415254.1"/>
    <property type="molecule type" value="Genomic_DNA"/>
</dbReference>
<evidence type="ECO:0000256" key="1">
    <source>
        <dbReference type="SAM" id="MobiDB-lite"/>
    </source>
</evidence>
<reference evidence="2" key="1">
    <citation type="journal article" date="2023" name="Science">
        <title>Genome structures resolve the early diversification of teleost fishes.</title>
        <authorList>
            <person name="Parey E."/>
            <person name="Louis A."/>
            <person name="Montfort J."/>
            <person name="Bouchez O."/>
            <person name="Roques C."/>
            <person name="Iampietro C."/>
            <person name="Lluch J."/>
            <person name="Castinel A."/>
            <person name="Donnadieu C."/>
            <person name="Desvignes T."/>
            <person name="Floi Bucao C."/>
            <person name="Jouanno E."/>
            <person name="Wen M."/>
            <person name="Mejri S."/>
            <person name="Dirks R."/>
            <person name="Jansen H."/>
            <person name="Henkel C."/>
            <person name="Chen W.J."/>
            <person name="Zahm M."/>
            <person name="Cabau C."/>
            <person name="Klopp C."/>
            <person name="Thompson A.W."/>
            <person name="Robinson-Rechavi M."/>
            <person name="Braasch I."/>
            <person name="Lecointre G."/>
            <person name="Bobe J."/>
            <person name="Postlethwait J.H."/>
            <person name="Berthelot C."/>
            <person name="Roest Crollius H."/>
            <person name="Guiguen Y."/>
        </authorList>
    </citation>
    <scope>NUCLEOTIDE SEQUENCE</scope>
    <source>
        <strain evidence="2">NC1722</strain>
    </source>
</reference>
<feature type="compositionally biased region" description="Basic and acidic residues" evidence="1">
    <location>
        <begin position="23"/>
        <end position="40"/>
    </location>
</feature>
<keyword evidence="3" id="KW-1185">Reference proteome</keyword>
<organism evidence="2 3">
    <name type="scientific">Aldrovandia affinis</name>
    <dbReference type="NCBI Taxonomy" id="143900"/>
    <lineage>
        <taxon>Eukaryota</taxon>
        <taxon>Metazoa</taxon>
        <taxon>Chordata</taxon>
        <taxon>Craniata</taxon>
        <taxon>Vertebrata</taxon>
        <taxon>Euteleostomi</taxon>
        <taxon>Actinopterygii</taxon>
        <taxon>Neopterygii</taxon>
        <taxon>Teleostei</taxon>
        <taxon>Notacanthiformes</taxon>
        <taxon>Halosauridae</taxon>
        <taxon>Aldrovandia</taxon>
    </lineage>
</organism>
<accession>A0AAD7T6B9</accession>
<comment type="caution">
    <text evidence="2">The sequence shown here is derived from an EMBL/GenBank/DDBJ whole genome shotgun (WGS) entry which is preliminary data.</text>
</comment>
<dbReference type="Proteomes" id="UP001221898">
    <property type="component" value="Unassembled WGS sequence"/>
</dbReference>
<protein>
    <submittedName>
        <fullName evidence="2">Uncharacterized protein</fullName>
    </submittedName>
</protein>
<gene>
    <name evidence="2" type="ORF">AAFF_G00422340</name>
</gene>
<evidence type="ECO:0000313" key="3">
    <source>
        <dbReference type="Proteomes" id="UP001221898"/>
    </source>
</evidence>
<name>A0AAD7T6B9_9TELE</name>
<feature type="region of interest" description="Disordered" evidence="1">
    <location>
        <begin position="1"/>
        <end position="108"/>
    </location>
</feature>